<evidence type="ECO:0000259" key="1">
    <source>
        <dbReference type="PROSITE" id="PS50181"/>
    </source>
</evidence>
<dbReference type="InterPro" id="IPR056021">
    <property type="entry name" value="DUF7600"/>
</dbReference>
<dbReference type="RefSeq" id="XP_047843905.1">
    <property type="nucleotide sequence ID" value="XM_047987915.1"/>
</dbReference>
<dbReference type="InterPro" id="IPR036047">
    <property type="entry name" value="F-box-like_dom_sf"/>
</dbReference>
<sequence>MHSFHTHEGPSNEKRIGITCAAASMNVACFVCGYDVCDRDRQGYSTRWLEEFRLVTNHDGLGVSISGIGIKSDLAGDRWTAPLDYTKHWADMGAPEIARVGVMFQGFIDGRYGYPVHVVCWELARRVFAPEEIDPPTMFSVLDSLPAHDQDLGLDWGHRYGGLLMADHDHHDPALSTLRIDYQGPTSNIAKHNPLNVIEHETLHDGKAETPFPVPTIMDRHYAESRDPFAKLPPELLLLVSCDLSTLDVARVRLASRAFRPVFDENQFWKSRFTATDERRWVFEVSEWRQRAHSTNQSLDWRSLYYRTSSSNGPASLQNRERIWRLLEHAREVVSLRCFQSPVEFGTWLIPDELAWDRATAEIHEGDSARDRTFTEGCRLFHTQQVLIPDNVTSLEVFLVHLGSEVYVAGLAFRAPQSETIALGYKSTRTQTVHMQGRLSGLEVSIGNRGVHGLQCVFEDGSMSQQVGRWVDVPQTGRLGTGGGPIAALEVGYDGFKIVSLAVGRAASPP</sequence>
<feature type="domain" description="F-box" evidence="1">
    <location>
        <begin position="226"/>
        <end position="272"/>
    </location>
</feature>
<proteinExistence type="predicted"/>
<dbReference type="KEGG" id="ptkz:JDV02_006513"/>
<dbReference type="CDD" id="cd09917">
    <property type="entry name" value="F-box_SF"/>
    <property type="match status" value="1"/>
</dbReference>
<gene>
    <name evidence="2" type="ORF">JDV02_006513</name>
</gene>
<evidence type="ECO:0000313" key="2">
    <source>
        <dbReference type="EMBL" id="UNI20424.1"/>
    </source>
</evidence>
<dbReference type="GeneID" id="72068462"/>
<dbReference type="EMBL" id="CP086359">
    <property type="protein sequence ID" value="UNI20424.1"/>
    <property type="molecule type" value="Genomic_DNA"/>
</dbReference>
<dbReference type="SMART" id="SM00256">
    <property type="entry name" value="FBOX"/>
    <property type="match status" value="1"/>
</dbReference>
<accession>A0A9Q8QGF4</accession>
<dbReference type="Proteomes" id="UP000829364">
    <property type="component" value="Chromosome 6"/>
</dbReference>
<name>A0A9Q8QGF4_9HYPO</name>
<dbReference type="InterPro" id="IPR001810">
    <property type="entry name" value="F-box_dom"/>
</dbReference>
<dbReference type="Gene3D" id="1.20.1280.50">
    <property type="match status" value="1"/>
</dbReference>
<dbReference type="PROSITE" id="PS50181">
    <property type="entry name" value="FBOX"/>
    <property type="match status" value="1"/>
</dbReference>
<keyword evidence="3" id="KW-1185">Reference proteome</keyword>
<evidence type="ECO:0000313" key="3">
    <source>
        <dbReference type="Proteomes" id="UP000829364"/>
    </source>
</evidence>
<reference evidence="2" key="1">
    <citation type="submission" date="2021-11" db="EMBL/GenBank/DDBJ databases">
        <title>Purpureocillium_takamizusanense_genome.</title>
        <authorList>
            <person name="Nguyen N.-H."/>
        </authorList>
    </citation>
    <scope>NUCLEOTIDE SEQUENCE</scope>
    <source>
        <strain evidence="2">PT3</strain>
    </source>
</reference>
<dbReference type="AlphaFoldDB" id="A0A9Q8QGF4"/>
<organism evidence="2 3">
    <name type="scientific">Purpureocillium takamizusanense</name>
    <dbReference type="NCBI Taxonomy" id="2060973"/>
    <lineage>
        <taxon>Eukaryota</taxon>
        <taxon>Fungi</taxon>
        <taxon>Dikarya</taxon>
        <taxon>Ascomycota</taxon>
        <taxon>Pezizomycotina</taxon>
        <taxon>Sordariomycetes</taxon>
        <taxon>Hypocreomycetidae</taxon>
        <taxon>Hypocreales</taxon>
        <taxon>Ophiocordycipitaceae</taxon>
        <taxon>Purpureocillium</taxon>
    </lineage>
</organism>
<protein>
    <recommendedName>
        <fullName evidence="1">F-box domain-containing protein</fullName>
    </recommendedName>
</protein>
<dbReference type="SUPFAM" id="SSF81383">
    <property type="entry name" value="F-box domain"/>
    <property type="match status" value="1"/>
</dbReference>
<dbReference type="OrthoDB" id="5273847at2759"/>
<dbReference type="Pfam" id="PF24539">
    <property type="entry name" value="DUF7600"/>
    <property type="match status" value="1"/>
</dbReference>